<evidence type="ECO:0000313" key="3">
    <source>
        <dbReference type="EMBL" id="SCY56411.1"/>
    </source>
</evidence>
<dbReference type="Proteomes" id="UP000182998">
    <property type="component" value="Unassembled WGS sequence"/>
</dbReference>
<evidence type="ECO:0000313" key="5">
    <source>
        <dbReference type="Proteomes" id="UP000182998"/>
    </source>
</evidence>
<dbReference type="EMBL" id="FMVN01000010">
    <property type="protein sequence ID" value="SCY56411.1"/>
    <property type="molecule type" value="Genomic_DNA"/>
</dbReference>
<keyword evidence="1" id="KW-1133">Transmembrane helix</keyword>
<name>A0A098GCW4_LEGMI</name>
<feature type="transmembrane region" description="Helical" evidence="1">
    <location>
        <begin position="44"/>
        <end position="67"/>
    </location>
</feature>
<dbReference type="Proteomes" id="UP000032414">
    <property type="component" value="Chromosome I"/>
</dbReference>
<protein>
    <submittedName>
        <fullName evidence="2">Uncharacterized protein</fullName>
    </submittedName>
</protein>
<dbReference type="EMBL" id="LN614830">
    <property type="protein sequence ID" value="CEG60318.1"/>
    <property type="molecule type" value="Genomic_DNA"/>
</dbReference>
<evidence type="ECO:0000256" key="1">
    <source>
        <dbReference type="SAM" id="Phobius"/>
    </source>
</evidence>
<keyword evidence="5" id="KW-1185">Reference proteome</keyword>
<feature type="transmembrane region" description="Helical" evidence="1">
    <location>
        <begin position="79"/>
        <end position="100"/>
    </location>
</feature>
<reference evidence="3 5" key="3">
    <citation type="submission" date="2016-10" db="EMBL/GenBank/DDBJ databases">
        <authorList>
            <person name="Varghese N."/>
            <person name="Submissions S."/>
        </authorList>
    </citation>
    <scope>NUCLEOTIDE SEQUENCE [LARGE SCALE GENOMIC DNA]</scope>
    <source>
        <strain evidence="3 5">ATCC 33218</strain>
    </source>
</reference>
<feature type="transmembrane region" description="Helical" evidence="1">
    <location>
        <begin position="120"/>
        <end position="149"/>
    </location>
</feature>
<feature type="transmembrane region" description="Helical" evidence="1">
    <location>
        <begin position="12"/>
        <end position="32"/>
    </location>
</feature>
<proteinExistence type="predicted"/>
<dbReference type="HOGENOM" id="CLU_1553366_0_0_6"/>
<gene>
    <name evidence="2" type="ORF">LMI_1002</name>
    <name evidence="3" type="ORF">SAMN02982997_02063</name>
</gene>
<keyword evidence="1" id="KW-0812">Transmembrane</keyword>
<accession>A0A098GCW4</accession>
<keyword evidence="1" id="KW-0472">Membrane</keyword>
<reference evidence="4" key="1">
    <citation type="submission" date="2014-09" db="EMBL/GenBank/DDBJ databases">
        <authorList>
            <person name="Gomez-Valero L."/>
        </authorList>
    </citation>
    <scope>NUCLEOTIDE SEQUENCE [LARGE SCALE GENOMIC DNA]</scope>
    <source>
        <strain evidence="4">ATCC33218</strain>
    </source>
</reference>
<evidence type="ECO:0000313" key="2">
    <source>
        <dbReference type="EMBL" id="CEG60318.1"/>
    </source>
</evidence>
<dbReference type="RefSeq" id="WP_045098751.1">
    <property type="nucleotide sequence ID" value="NZ_CP020614.1"/>
</dbReference>
<sequence length="179" mass="20085">MNTDPNNKLAQFSPRIAGAIFFAIYAFLFTLFTKYTLLSLRDEGLLPLLPSIFISLIIGALIGALFGKALAKKSHWFRPFLIGILLACVALILGSLFVLIHYYSTDPLFSSRLQHWQDYFVVYGAILVSLLIVIGTWFIPLSGLVSIYFNKHFLPGLITADKQRLNTETHTKSDSPNDE</sequence>
<dbReference type="OrthoDB" id="5653564at2"/>
<reference evidence="2" key="2">
    <citation type="submission" date="2014-09" db="EMBL/GenBank/DDBJ databases">
        <authorList>
            <person name="GOMEZ-VALERO Laura"/>
        </authorList>
    </citation>
    <scope>NUCLEOTIDE SEQUENCE</scope>
    <source>
        <strain evidence="2">ATCC33218</strain>
    </source>
</reference>
<organism evidence="2 4">
    <name type="scientific">Legionella micdadei</name>
    <name type="common">Tatlockia micdadei</name>
    <dbReference type="NCBI Taxonomy" id="451"/>
    <lineage>
        <taxon>Bacteria</taxon>
        <taxon>Pseudomonadati</taxon>
        <taxon>Pseudomonadota</taxon>
        <taxon>Gammaproteobacteria</taxon>
        <taxon>Legionellales</taxon>
        <taxon>Legionellaceae</taxon>
        <taxon>Legionella</taxon>
    </lineage>
</organism>
<dbReference type="STRING" id="451.B6N58_10470"/>
<dbReference type="PATRIC" id="fig|451.8.peg.315"/>
<dbReference type="AlphaFoldDB" id="A0A098GCW4"/>
<dbReference type="KEGG" id="tmc:LMI_1002"/>
<evidence type="ECO:0000313" key="4">
    <source>
        <dbReference type="Proteomes" id="UP000032414"/>
    </source>
</evidence>